<feature type="compositionally biased region" description="Polar residues" evidence="1">
    <location>
        <begin position="102"/>
        <end position="112"/>
    </location>
</feature>
<evidence type="ECO:0000313" key="3">
    <source>
        <dbReference type="EMBL" id="QHT04087.1"/>
    </source>
</evidence>
<evidence type="ECO:0000259" key="2">
    <source>
        <dbReference type="PROSITE" id="PS00028"/>
    </source>
</evidence>
<sequence>MDYNSSSNITKKSPSKKTFDACSIDEENIEKNKPRKVRKSYNGVTTGLHLDTISHQKSPGYVVNKYFCEKCLYGCSRKAEYVRHISTTKHKNHQNGEKLTKNHQNSSTTYPQGNELEENDENKHRCICGNSYKFRQGLYKHKKSCSIAQKGKNQIIVKDGNDNIIDKDMLMKIVLGNQELMKEVILNNQSNNIGINSNNNINTNSHNNNTFNIQMFLNEHCKNAMNLTDFINNLPITNETYNHTIENGLTKTITHMITDGLSNMDVLERPIHCTDSNRKTLYIKDNDVWEKDNELKKILTGIKSVALKQRTMINKWKDANTGWEDNENLQNQLTSLVFNSMTDIENDEKETNKIIRSISKNTYITSDIKDEYK</sequence>
<reference evidence="3" key="1">
    <citation type="journal article" date="2020" name="Nature">
        <title>Giant virus diversity and host interactions through global metagenomics.</title>
        <authorList>
            <person name="Schulz F."/>
            <person name="Roux S."/>
            <person name="Paez-Espino D."/>
            <person name="Jungbluth S."/>
            <person name="Walsh D.A."/>
            <person name="Denef V.J."/>
            <person name="McMahon K.D."/>
            <person name="Konstantinidis K.T."/>
            <person name="Eloe-Fadrosh E.A."/>
            <person name="Kyrpides N.C."/>
            <person name="Woyke T."/>
        </authorList>
    </citation>
    <scope>NUCLEOTIDE SEQUENCE</scope>
    <source>
        <strain evidence="3">GVMAG-M-3300021185-45</strain>
    </source>
</reference>
<organism evidence="3">
    <name type="scientific">viral metagenome</name>
    <dbReference type="NCBI Taxonomy" id="1070528"/>
    <lineage>
        <taxon>unclassified sequences</taxon>
        <taxon>metagenomes</taxon>
        <taxon>organismal metagenomes</taxon>
    </lineage>
</organism>
<dbReference type="AlphaFoldDB" id="A0A6C0CIU0"/>
<feature type="domain" description="C2H2-type" evidence="2">
    <location>
        <begin position="68"/>
        <end position="90"/>
    </location>
</feature>
<feature type="region of interest" description="Disordered" evidence="1">
    <location>
        <begin position="87"/>
        <end position="116"/>
    </location>
</feature>
<dbReference type="InterPro" id="IPR013087">
    <property type="entry name" value="Znf_C2H2_type"/>
</dbReference>
<proteinExistence type="predicted"/>
<name>A0A6C0CIU0_9ZZZZ</name>
<evidence type="ECO:0000256" key="1">
    <source>
        <dbReference type="SAM" id="MobiDB-lite"/>
    </source>
</evidence>
<dbReference type="EMBL" id="MN739423">
    <property type="protein sequence ID" value="QHT04087.1"/>
    <property type="molecule type" value="Genomic_DNA"/>
</dbReference>
<dbReference type="PROSITE" id="PS00028">
    <property type="entry name" value="ZINC_FINGER_C2H2_1"/>
    <property type="match status" value="1"/>
</dbReference>
<protein>
    <recommendedName>
        <fullName evidence="2">C2H2-type domain-containing protein</fullName>
    </recommendedName>
</protein>
<accession>A0A6C0CIU0</accession>